<dbReference type="EMBL" id="JBHSIM010000028">
    <property type="protein sequence ID" value="MFC4833391.1"/>
    <property type="molecule type" value="Genomic_DNA"/>
</dbReference>
<protein>
    <submittedName>
        <fullName evidence="2">DUF4192 domain-containing protein</fullName>
    </submittedName>
</protein>
<comment type="caution">
    <text evidence="2">The sequence shown here is derived from an EMBL/GenBank/DDBJ whole genome shotgun (WGS) entry which is preliminary data.</text>
</comment>
<name>A0ABV9RJ66_9PSEU</name>
<evidence type="ECO:0000256" key="1">
    <source>
        <dbReference type="SAM" id="MobiDB-lite"/>
    </source>
</evidence>
<feature type="compositionally biased region" description="Basic and acidic residues" evidence="1">
    <location>
        <begin position="1"/>
        <end position="14"/>
    </location>
</feature>
<proteinExistence type="predicted"/>
<accession>A0ABV9RJ66</accession>
<dbReference type="Proteomes" id="UP001595909">
    <property type="component" value="Unassembled WGS sequence"/>
</dbReference>
<feature type="region of interest" description="Disordered" evidence="1">
    <location>
        <begin position="1"/>
        <end position="24"/>
    </location>
</feature>
<keyword evidence="3" id="KW-1185">Reference proteome</keyword>
<sequence length="363" mass="37653">MSTDHRPGRPRSDAPPDAPGPLRLRLHEPGELIAAVPHLLGFRPVESVVIVAVHGGGRRRRLGVVARADLPAPDDVEVVVEGCAARVVPTGPVEIAVIVVASGPGDGEPPRLDVADAVREAFTRRGVAVPSRLWVPQIAAGAPWRCYTPCDCRGAVAPTEDSPLAAAAAWLGQVTYASRDELEASLAPAGSHHRMPELLAAEFEAAALDRELGGPAAARRDLDAVVAARDEVAAGRVLGDAEMARAAVALTDPDVRDTVMGWALDPDEAIAAAAEQLWTLLVRAVPAPEVAEPAILLACGLLARGGSALVGVALERARRADPGHRLTGLVEALLASGAGPDAVRTIIREASAESGARLRGRTE</sequence>
<gene>
    <name evidence="2" type="ORF">ACFPEL_13345</name>
</gene>
<dbReference type="InterPro" id="IPR025447">
    <property type="entry name" value="DUF4192"/>
</dbReference>
<reference evidence="3" key="1">
    <citation type="journal article" date="2019" name="Int. J. Syst. Evol. Microbiol.">
        <title>The Global Catalogue of Microorganisms (GCM) 10K type strain sequencing project: providing services to taxonomists for standard genome sequencing and annotation.</title>
        <authorList>
            <consortium name="The Broad Institute Genomics Platform"/>
            <consortium name="The Broad Institute Genome Sequencing Center for Infectious Disease"/>
            <person name="Wu L."/>
            <person name="Ma J."/>
        </authorList>
    </citation>
    <scope>NUCLEOTIDE SEQUENCE [LARGE SCALE GENOMIC DNA]</scope>
    <source>
        <strain evidence="3">CCUG 50347</strain>
    </source>
</reference>
<dbReference type="RefSeq" id="WP_274189238.1">
    <property type="nucleotide sequence ID" value="NZ_BAABHN010000028.1"/>
</dbReference>
<dbReference type="Pfam" id="PF13830">
    <property type="entry name" value="DUF4192"/>
    <property type="match status" value="1"/>
</dbReference>
<evidence type="ECO:0000313" key="2">
    <source>
        <dbReference type="EMBL" id="MFC4833391.1"/>
    </source>
</evidence>
<evidence type="ECO:0000313" key="3">
    <source>
        <dbReference type="Proteomes" id="UP001595909"/>
    </source>
</evidence>
<organism evidence="2 3">
    <name type="scientific">Actinomycetospora chibensis</name>
    <dbReference type="NCBI Taxonomy" id="663606"/>
    <lineage>
        <taxon>Bacteria</taxon>
        <taxon>Bacillati</taxon>
        <taxon>Actinomycetota</taxon>
        <taxon>Actinomycetes</taxon>
        <taxon>Pseudonocardiales</taxon>
        <taxon>Pseudonocardiaceae</taxon>
        <taxon>Actinomycetospora</taxon>
    </lineage>
</organism>